<gene>
    <name evidence="2" type="ORF">GCM10011379_32480</name>
</gene>
<feature type="domain" description="PAS" evidence="1">
    <location>
        <begin position="11"/>
        <end position="62"/>
    </location>
</feature>
<name>A0A917MYU3_9BACT</name>
<dbReference type="Pfam" id="PF00989">
    <property type="entry name" value="PAS"/>
    <property type="match status" value="1"/>
</dbReference>
<evidence type="ECO:0000313" key="2">
    <source>
        <dbReference type="EMBL" id="GGH72264.1"/>
    </source>
</evidence>
<dbReference type="Proteomes" id="UP000627292">
    <property type="component" value="Unassembled WGS sequence"/>
</dbReference>
<accession>A0A917MYU3</accession>
<proteinExistence type="predicted"/>
<dbReference type="RefSeq" id="WP_188954107.1">
    <property type="nucleotide sequence ID" value="NZ_BMIB01000003.1"/>
</dbReference>
<evidence type="ECO:0000313" key="3">
    <source>
        <dbReference type="Proteomes" id="UP000627292"/>
    </source>
</evidence>
<keyword evidence="3" id="KW-1185">Reference proteome</keyword>
<dbReference type="AlphaFoldDB" id="A0A917MYU3"/>
<dbReference type="NCBIfam" id="TIGR00229">
    <property type="entry name" value="sensory_box"/>
    <property type="match status" value="1"/>
</dbReference>
<dbReference type="CDD" id="cd00130">
    <property type="entry name" value="PAS"/>
    <property type="match status" value="1"/>
</dbReference>
<reference evidence="2" key="2">
    <citation type="submission" date="2020-09" db="EMBL/GenBank/DDBJ databases">
        <authorList>
            <person name="Sun Q."/>
            <person name="Zhou Y."/>
        </authorList>
    </citation>
    <scope>NUCLEOTIDE SEQUENCE</scope>
    <source>
        <strain evidence="2">CGMCC 1.15290</strain>
    </source>
</reference>
<protein>
    <recommendedName>
        <fullName evidence="1">PAS domain-containing protein</fullName>
    </recommendedName>
</protein>
<dbReference type="EMBL" id="BMIB01000003">
    <property type="protein sequence ID" value="GGH72264.1"/>
    <property type="molecule type" value="Genomic_DNA"/>
</dbReference>
<sequence>MGYIASSLLQIPPFIMAAFDNISEGVLWVNTRAEIIAVNKACCNVLGMPEKELLGNPLYDLMDTAYRQQRAHSFQDGPLQV</sequence>
<dbReference type="Gene3D" id="3.30.450.20">
    <property type="entry name" value="PAS domain"/>
    <property type="match status" value="1"/>
</dbReference>
<dbReference type="SMART" id="SM00091">
    <property type="entry name" value="PAS"/>
    <property type="match status" value="1"/>
</dbReference>
<reference evidence="2" key="1">
    <citation type="journal article" date="2014" name="Int. J. Syst. Evol. Microbiol.">
        <title>Complete genome sequence of Corynebacterium casei LMG S-19264T (=DSM 44701T), isolated from a smear-ripened cheese.</title>
        <authorList>
            <consortium name="US DOE Joint Genome Institute (JGI-PGF)"/>
            <person name="Walter F."/>
            <person name="Albersmeier A."/>
            <person name="Kalinowski J."/>
            <person name="Ruckert C."/>
        </authorList>
    </citation>
    <scope>NUCLEOTIDE SEQUENCE</scope>
    <source>
        <strain evidence="2">CGMCC 1.15290</strain>
    </source>
</reference>
<dbReference type="GO" id="GO:0006355">
    <property type="term" value="P:regulation of DNA-templated transcription"/>
    <property type="evidence" value="ECO:0007669"/>
    <property type="project" value="InterPro"/>
</dbReference>
<dbReference type="SUPFAM" id="SSF55785">
    <property type="entry name" value="PYP-like sensor domain (PAS domain)"/>
    <property type="match status" value="1"/>
</dbReference>
<dbReference type="InterPro" id="IPR013767">
    <property type="entry name" value="PAS_fold"/>
</dbReference>
<dbReference type="InterPro" id="IPR035965">
    <property type="entry name" value="PAS-like_dom_sf"/>
</dbReference>
<evidence type="ECO:0000259" key="1">
    <source>
        <dbReference type="PROSITE" id="PS50112"/>
    </source>
</evidence>
<organism evidence="2 3">
    <name type="scientific">Filimonas zeae</name>
    <dbReference type="NCBI Taxonomy" id="1737353"/>
    <lineage>
        <taxon>Bacteria</taxon>
        <taxon>Pseudomonadati</taxon>
        <taxon>Bacteroidota</taxon>
        <taxon>Chitinophagia</taxon>
        <taxon>Chitinophagales</taxon>
        <taxon>Chitinophagaceae</taxon>
        <taxon>Filimonas</taxon>
    </lineage>
</organism>
<comment type="caution">
    <text evidence="2">The sequence shown here is derived from an EMBL/GenBank/DDBJ whole genome shotgun (WGS) entry which is preliminary data.</text>
</comment>
<dbReference type="PROSITE" id="PS50112">
    <property type="entry name" value="PAS"/>
    <property type="match status" value="1"/>
</dbReference>
<dbReference type="InterPro" id="IPR000014">
    <property type="entry name" value="PAS"/>
</dbReference>